<comment type="similarity">
    <text evidence="1">Belongs to the NipSnap family.</text>
</comment>
<proteinExistence type="inferred from homology"/>
<accession>A0A9Q1HDM6</accession>
<sequence>MSQSGNSVGKKIYELRTYSIKPTCTGKYKQLTTEKYHLRTAHSKMIGFWMTEIGGVNEAVHLWEYDDLAHRASVRSAMSKDSKWISEYASIAHQYFDKQHNELLTVPWGEIATSPSQEGGVYELRALHVGSGRSTSLLQNIKDLTSLQEEILQEKQGKLISVFSTEIGNCNIG</sequence>
<dbReference type="GO" id="GO:0000423">
    <property type="term" value="P:mitophagy"/>
    <property type="evidence" value="ECO:0007669"/>
    <property type="project" value="UniProtKB-ARBA"/>
</dbReference>
<dbReference type="SUPFAM" id="SSF54909">
    <property type="entry name" value="Dimeric alpha+beta barrel"/>
    <property type="match status" value="1"/>
</dbReference>
<dbReference type="InterPro" id="IPR012577">
    <property type="entry name" value="NIPSNAP"/>
</dbReference>
<dbReference type="InterPro" id="IPR051557">
    <property type="entry name" value="NipSnap_domain"/>
</dbReference>
<evidence type="ECO:0000256" key="1">
    <source>
        <dbReference type="ARBA" id="ARBA00005291"/>
    </source>
</evidence>
<reference evidence="3" key="1">
    <citation type="submission" date="2021-10" db="EMBL/GenBank/DDBJ databases">
        <title>Tropical sea cucumber genome reveals ecological adaptation and Cuvierian tubules defense mechanism.</title>
        <authorList>
            <person name="Chen T."/>
        </authorList>
    </citation>
    <scope>NUCLEOTIDE SEQUENCE</scope>
    <source>
        <strain evidence="3">Nanhai2018</strain>
        <tissue evidence="3">Muscle</tissue>
    </source>
</reference>
<dbReference type="PANTHER" id="PTHR21017">
    <property type="entry name" value="NIPSNAP-RELATED"/>
    <property type="match status" value="1"/>
</dbReference>
<name>A0A9Q1HDM6_HOLLE</name>
<feature type="domain" description="NIPSNAP" evidence="2">
    <location>
        <begin position="13"/>
        <end position="105"/>
    </location>
</feature>
<dbReference type="EMBL" id="JAIZAY010000005">
    <property type="protein sequence ID" value="KAJ8042314.1"/>
    <property type="molecule type" value="Genomic_DNA"/>
</dbReference>
<evidence type="ECO:0000313" key="4">
    <source>
        <dbReference type="Proteomes" id="UP001152320"/>
    </source>
</evidence>
<dbReference type="AlphaFoldDB" id="A0A9Q1HDM6"/>
<dbReference type="Pfam" id="PF07978">
    <property type="entry name" value="NIPSNAP"/>
    <property type="match status" value="1"/>
</dbReference>
<dbReference type="Proteomes" id="UP001152320">
    <property type="component" value="Chromosome 5"/>
</dbReference>
<dbReference type="PANTHER" id="PTHR21017:SF19">
    <property type="entry name" value="PROTEIN NIPSNAP HOMOLOG 3B"/>
    <property type="match status" value="1"/>
</dbReference>
<evidence type="ECO:0000259" key="2">
    <source>
        <dbReference type="Pfam" id="PF07978"/>
    </source>
</evidence>
<protein>
    <submittedName>
        <fullName evidence="3">Protein NipSnap-like 3B</fullName>
    </submittedName>
</protein>
<comment type="caution">
    <text evidence="3">The sequence shown here is derived from an EMBL/GenBank/DDBJ whole genome shotgun (WGS) entry which is preliminary data.</text>
</comment>
<dbReference type="InterPro" id="IPR011008">
    <property type="entry name" value="Dimeric_a/b-barrel"/>
</dbReference>
<gene>
    <name evidence="3" type="ORF">HOLleu_13336</name>
</gene>
<dbReference type="GO" id="GO:0005739">
    <property type="term" value="C:mitochondrion"/>
    <property type="evidence" value="ECO:0007669"/>
    <property type="project" value="TreeGrafter"/>
</dbReference>
<dbReference type="OrthoDB" id="10262843at2759"/>
<dbReference type="Gene3D" id="3.30.70.100">
    <property type="match status" value="1"/>
</dbReference>
<organism evidence="3 4">
    <name type="scientific">Holothuria leucospilota</name>
    <name type="common">Black long sea cucumber</name>
    <name type="synonym">Mertensiothuria leucospilota</name>
    <dbReference type="NCBI Taxonomy" id="206669"/>
    <lineage>
        <taxon>Eukaryota</taxon>
        <taxon>Metazoa</taxon>
        <taxon>Echinodermata</taxon>
        <taxon>Eleutherozoa</taxon>
        <taxon>Echinozoa</taxon>
        <taxon>Holothuroidea</taxon>
        <taxon>Aspidochirotacea</taxon>
        <taxon>Aspidochirotida</taxon>
        <taxon>Holothuriidae</taxon>
        <taxon>Holothuria</taxon>
    </lineage>
</organism>
<evidence type="ECO:0000313" key="3">
    <source>
        <dbReference type="EMBL" id="KAJ8042314.1"/>
    </source>
</evidence>
<keyword evidence="4" id="KW-1185">Reference proteome</keyword>